<evidence type="ECO:0000313" key="3">
    <source>
        <dbReference type="Proteomes" id="UP000292118"/>
    </source>
</evidence>
<organism evidence="2 3">
    <name type="scientific">Xylanimonas protaetiae</name>
    <dbReference type="NCBI Taxonomy" id="2509457"/>
    <lineage>
        <taxon>Bacteria</taxon>
        <taxon>Bacillati</taxon>
        <taxon>Actinomycetota</taxon>
        <taxon>Actinomycetes</taxon>
        <taxon>Micrococcales</taxon>
        <taxon>Promicromonosporaceae</taxon>
        <taxon>Xylanimonas</taxon>
    </lineage>
</organism>
<dbReference type="Gene3D" id="3.40.50.80">
    <property type="entry name" value="Nucleotide-binding domain of ferredoxin-NADP reductase (FNR) module"/>
    <property type="match status" value="1"/>
</dbReference>
<proteinExistence type="predicted"/>
<dbReference type="Pfam" id="PF08021">
    <property type="entry name" value="FAD_binding_9"/>
    <property type="match status" value="1"/>
</dbReference>
<dbReference type="InterPro" id="IPR013113">
    <property type="entry name" value="SIP_FAD-bd"/>
</dbReference>
<dbReference type="Proteomes" id="UP000292118">
    <property type="component" value="Chromosome"/>
</dbReference>
<dbReference type="OrthoDB" id="3291337at2"/>
<dbReference type="KEGG" id="xya:ET471_09395"/>
<protein>
    <submittedName>
        <fullName evidence="2">Siderophore-interacting protein</fullName>
    </submittedName>
</protein>
<feature type="domain" description="FAD-binding FR-type" evidence="1">
    <location>
        <begin position="10"/>
        <end position="141"/>
    </location>
</feature>
<keyword evidence="3" id="KW-1185">Reference proteome</keyword>
<dbReference type="Gene3D" id="2.40.30.10">
    <property type="entry name" value="Translation factors"/>
    <property type="match status" value="1"/>
</dbReference>
<name>A0A4V0YG74_9MICO</name>
<dbReference type="RefSeq" id="WP_129187751.1">
    <property type="nucleotide sequence ID" value="NZ_CP035493.1"/>
</dbReference>
<evidence type="ECO:0000313" key="2">
    <source>
        <dbReference type="EMBL" id="QAY70221.1"/>
    </source>
</evidence>
<dbReference type="AlphaFoldDB" id="A0A4V0YG74"/>
<dbReference type="InterPro" id="IPR017938">
    <property type="entry name" value="Riboflavin_synthase-like_b-brl"/>
</dbReference>
<dbReference type="PANTHER" id="PTHR30157:SF0">
    <property type="entry name" value="NADPH-DEPENDENT FERRIC-CHELATE REDUCTASE"/>
    <property type="match status" value="1"/>
</dbReference>
<dbReference type="InterPro" id="IPR007037">
    <property type="entry name" value="SIP_rossman_dom"/>
</dbReference>
<dbReference type="Pfam" id="PF04954">
    <property type="entry name" value="SIP"/>
    <property type="match status" value="1"/>
</dbReference>
<reference evidence="2 3" key="1">
    <citation type="submission" date="2019-01" db="EMBL/GenBank/DDBJ databases">
        <title>Genome sequencing of strain FW10M-9.</title>
        <authorList>
            <person name="Heo J."/>
            <person name="Kim S.-J."/>
            <person name="Kim J.-S."/>
            <person name="Hong S.-B."/>
            <person name="Kwon S.-W."/>
        </authorList>
    </citation>
    <scope>NUCLEOTIDE SEQUENCE [LARGE SCALE GENOMIC DNA]</scope>
    <source>
        <strain evidence="2 3">FW10M-9</strain>
    </source>
</reference>
<dbReference type="PANTHER" id="PTHR30157">
    <property type="entry name" value="FERRIC REDUCTASE, NADPH-DEPENDENT"/>
    <property type="match status" value="1"/>
</dbReference>
<dbReference type="InterPro" id="IPR039374">
    <property type="entry name" value="SIP_fam"/>
</dbReference>
<gene>
    <name evidence="2" type="ORF">ET471_09395</name>
</gene>
<dbReference type="CDD" id="cd06193">
    <property type="entry name" value="siderophore_interacting"/>
    <property type="match status" value="1"/>
</dbReference>
<dbReference type="InterPro" id="IPR039261">
    <property type="entry name" value="FNR_nucleotide-bd"/>
</dbReference>
<dbReference type="GO" id="GO:0016491">
    <property type="term" value="F:oxidoreductase activity"/>
    <property type="evidence" value="ECO:0007669"/>
    <property type="project" value="InterPro"/>
</dbReference>
<dbReference type="InterPro" id="IPR017927">
    <property type="entry name" value="FAD-bd_FR_type"/>
</dbReference>
<evidence type="ECO:0000259" key="1">
    <source>
        <dbReference type="PROSITE" id="PS51384"/>
    </source>
</evidence>
<dbReference type="SUPFAM" id="SSF63380">
    <property type="entry name" value="Riboflavin synthase domain-like"/>
    <property type="match status" value="1"/>
</dbReference>
<dbReference type="EMBL" id="CP035493">
    <property type="protein sequence ID" value="QAY70221.1"/>
    <property type="molecule type" value="Genomic_DNA"/>
</dbReference>
<accession>A0A4V0YG74</accession>
<sequence>MGFKDARKERGLYQAEVLRAERVTPHMMRVTVGGDDVARLPQHGFDQWFRLFLPTAGAGTDFEALPEQFGMVGYLKYLAARSGTRPEVRSYTVREHRPAAGELDIDFVVHGEQGVAGPWARRARAGERVALIDQGRGFEPMAGAPRYVLVGDESALPAILGILRDLPRDARGVAIVEIPGDDDVQQADGPDGIEVRWLPRGSSGGRPGALALAALREVVLDQPATVSAYLAGEQSIPAEGRRHLVAAGVPKAQITFVGYWRQGKAQS</sequence>
<dbReference type="PROSITE" id="PS51384">
    <property type="entry name" value="FAD_FR"/>
    <property type="match status" value="1"/>
</dbReference>